<feature type="transmembrane region" description="Helical" evidence="7">
    <location>
        <begin position="137"/>
        <end position="158"/>
    </location>
</feature>
<evidence type="ECO:0000256" key="5">
    <source>
        <dbReference type="ARBA" id="ARBA00023136"/>
    </source>
</evidence>
<dbReference type="PANTHER" id="PTHR10283">
    <property type="entry name" value="SOLUTE CARRIER FAMILY 13 MEMBER"/>
    <property type="match status" value="1"/>
</dbReference>
<comment type="similarity">
    <text evidence="2">Belongs to the SLC13A/DASS transporter (TC 2.A.47) family. NADC subfamily.</text>
</comment>
<dbReference type="Ensembl" id="ENSNBRT00000008166.1">
    <property type="protein sequence ID" value="ENSNBRP00000007943.1"/>
    <property type="gene ID" value="ENSNBRG00000006178.1"/>
</dbReference>
<name>A0A3Q4GMG0_NEOBR</name>
<feature type="transmembrane region" description="Helical" evidence="7">
    <location>
        <begin position="236"/>
        <end position="265"/>
    </location>
</feature>
<dbReference type="Bgee" id="ENSNBRG00000006178">
    <property type="expression patterns" value="Expressed in heart and 2 other cell types or tissues"/>
</dbReference>
<dbReference type="AlphaFoldDB" id="A0A3Q4GMG0"/>
<evidence type="ECO:0000313" key="9">
    <source>
        <dbReference type="Proteomes" id="UP000261580"/>
    </source>
</evidence>
<evidence type="ECO:0000256" key="4">
    <source>
        <dbReference type="ARBA" id="ARBA00022989"/>
    </source>
</evidence>
<dbReference type="InterPro" id="IPR001898">
    <property type="entry name" value="SLC13A/DASS"/>
</dbReference>
<organism evidence="8 9">
    <name type="scientific">Neolamprologus brichardi</name>
    <name type="common">Fairy cichlid</name>
    <name type="synonym">Lamprologus brichardi</name>
    <dbReference type="NCBI Taxonomy" id="32507"/>
    <lineage>
        <taxon>Eukaryota</taxon>
        <taxon>Metazoa</taxon>
        <taxon>Chordata</taxon>
        <taxon>Craniata</taxon>
        <taxon>Vertebrata</taxon>
        <taxon>Euteleostomi</taxon>
        <taxon>Actinopterygii</taxon>
        <taxon>Neopterygii</taxon>
        <taxon>Teleostei</taxon>
        <taxon>Neoteleostei</taxon>
        <taxon>Acanthomorphata</taxon>
        <taxon>Ovalentaria</taxon>
        <taxon>Cichlomorphae</taxon>
        <taxon>Cichliformes</taxon>
        <taxon>Cichlidae</taxon>
        <taxon>African cichlids</taxon>
        <taxon>Pseudocrenilabrinae</taxon>
        <taxon>Lamprologini</taxon>
        <taxon>Neolamprologus</taxon>
    </lineage>
</organism>
<keyword evidence="6" id="KW-0915">Sodium</keyword>
<keyword evidence="3 7" id="KW-0812">Transmembrane</keyword>
<keyword evidence="6" id="KW-0739">Sodium transport</keyword>
<dbReference type="STRING" id="32507.ENSNBRP00000007943"/>
<dbReference type="GO" id="GO:0015370">
    <property type="term" value="F:solute:sodium symporter activity"/>
    <property type="evidence" value="ECO:0007669"/>
    <property type="project" value="UniProtKB-ARBA"/>
</dbReference>
<sequence length="393" mass="44253">MLALIRYSVVFRQKPLRSTVEIEIPNVKRVKMRRDSQYPTKRDHMICKCLSLSITYAATIGGLITITGTSTNLIFAEQFNTLQLEKHKATVSGHRVVDLVVAVCVFSFRETCSLSKKRKTRREMLSERRIHEEYAKLGPISYPEVVTGVFFILMTLLWFTREPGFVPGWTSLFEKKGYRTDATVSVLLGFLLFLIPARRPFSSSSCCKNSDDDSESDPLAPMITWKDFQRLMPWEIVILVGGGYALAAGCKVLRIYVCVFLYFIYNLCTPQPFHLSSSLLSFFFTTLSLPPLFFFMAYFSVQSETLHINPLHTLIPSTMCVSFGVMLPVGNPPNAIVFSYGHVQIRDMVKAGFGVNLIGVAVVMLAITTWGVPLFNLTEFPAWALARNVTGSL</sequence>
<feature type="transmembrane region" description="Helical" evidence="7">
    <location>
        <begin position="50"/>
        <end position="76"/>
    </location>
</feature>
<protein>
    <submittedName>
        <fullName evidence="8">Solute carrier family 13 member 4</fullName>
    </submittedName>
</protein>
<keyword evidence="9" id="KW-1185">Reference proteome</keyword>
<proteinExistence type="inferred from homology"/>
<comment type="subcellular location">
    <subcellularLocation>
        <location evidence="1">Membrane</location>
        <topology evidence="1">Multi-pass membrane protein</topology>
    </subcellularLocation>
</comment>
<keyword evidence="6" id="KW-0813">Transport</keyword>
<evidence type="ECO:0000256" key="2">
    <source>
        <dbReference type="ARBA" id="ARBA00006772"/>
    </source>
</evidence>
<dbReference type="GeneTree" id="ENSGT01030000234550"/>
<evidence type="ECO:0000256" key="1">
    <source>
        <dbReference type="ARBA" id="ARBA00004141"/>
    </source>
</evidence>
<feature type="transmembrane region" description="Helical" evidence="7">
    <location>
        <begin position="351"/>
        <end position="377"/>
    </location>
</feature>
<dbReference type="PANTHER" id="PTHR10283:SF63">
    <property type="entry name" value="SOLUTE CARRIER FAMILY 13 MEMBER 4"/>
    <property type="match status" value="1"/>
</dbReference>
<dbReference type="OMA" id="TFVRQTN"/>
<dbReference type="Proteomes" id="UP000261580">
    <property type="component" value="Unassembled WGS sequence"/>
</dbReference>
<dbReference type="Pfam" id="PF00939">
    <property type="entry name" value="Na_sulph_symp"/>
    <property type="match status" value="1"/>
</dbReference>
<evidence type="ECO:0000313" key="8">
    <source>
        <dbReference type="Ensembl" id="ENSNBRP00000007943.1"/>
    </source>
</evidence>
<dbReference type="GO" id="GO:0005886">
    <property type="term" value="C:plasma membrane"/>
    <property type="evidence" value="ECO:0007669"/>
    <property type="project" value="TreeGrafter"/>
</dbReference>
<keyword evidence="5 7" id="KW-0472">Membrane</keyword>
<evidence type="ECO:0000256" key="6">
    <source>
        <dbReference type="ARBA" id="ARBA00023201"/>
    </source>
</evidence>
<accession>A0A3Q4GMG0</accession>
<keyword evidence="4 7" id="KW-1133">Transmembrane helix</keyword>
<feature type="transmembrane region" description="Helical" evidence="7">
    <location>
        <begin position="277"/>
        <end position="299"/>
    </location>
</feature>
<keyword evidence="6" id="KW-0406">Ion transport</keyword>
<reference evidence="8" key="2">
    <citation type="submission" date="2025-09" db="UniProtKB">
        <authorList>
            <consortium name="Ensembl"/>
        </authorList>
    </citation>
    <scope>IDENTIFICATION</scope>
</reference>
<evidence type="ECO:0000256" key="7">
    <source>
        <dbReference type="SAM" id="Phobius"/>
    </source>
</evidence>
<reference evidence="8" key="1">
    <citation type="submission" date="2025-08" db="UniProtKB">
        <authorList>
            <consortium name="Ensembl"/>
        </authorList>
    </citation>
    <scope>IDENTIFICATION</scope>
</reference>
<evidence type="ECO:0000256" key="3">
    <source>
        <dbReference type="ARBA" id="ARBA00022692"/>
    </source>
</evidence>